<dbReference type="RefSeq" id="XP_033684943.1">
    <property type="nucleotide sequence ID" value="XM_033834876.1"/>
</dbReference>
<protein>
    <submittedName>
        <fullName evidence="3">Alpha/beta-hydrolase</fullName>
    </submittedName>
</protein>
<evidence type="ECO:0000256" key="1">
    <source>
        <dbReference type="SAM" id="SignalP"/>
    </source>
</evidence>
<evidence type="ECO:0000313" key="3">
    <source>
        <dbReference type="EMBL" id="KAF2249939.1"/>
    </source>
</evidence>
<reference evidence="3" key="1">
    <citation type="journal article" date="2020" name="Stud. Mycol.">
        <title>101 Dothideomycetes genomes: a test case for predicting lifestyles and emergence of pathogens.</title>
        <authorList>
            <person name="Haridas S."/>
            <person name="Albert R."/>
            <person name="Binder M."/>
            <person name="Bloem J."/>
            <person name="Labutti K."/>
            <person name="Salamov A."/>
            <person name="Andreopoulos B."/>
            <person name="Baker S."/>
            <person name="Barry K."/>
            <person name="Bills G."/>
            <person name="Bluhm B."/>
            <person name="Cannon C."/>
            <person name="Castanera R."/>
            <person name="Culley D."/>
            <person name="Daum C."/>
            <person name="Ezra D."/>
            <person name="Gonzalez J."/>
            <person name="Henrissat B."/>
            <person name="Kuo A."/>
            <person name="Liang C."/>
            <person name="Lipzen A."/>
            <person name="Lutzoni F."/>
            <person name="Magnuson J."/>
            <person name="Mondo S."/>
            <person name="Nolan M."/>
            <person name="Ohm R."/>
            <person name="Pangilinan J."/>
            <person name="Park H.-J."/>
            <person name="Ramirez L."/>
            <person name="Alfaro M."/>
            <person name="Sun H."/>
            <person name="Tritt A."/>
            <person name="Yoshinaga Y."/>
            <person name="Zwiers L.-H."/>
            <person name="Turgeon B."/>
            <person name="Goodwin S."/>
            <person name="Spatafora J."/>
            <person name="Crous P."/>
            <person name="Grigoriev I."/>
        </authorList>
    </citation>
    <scope>NUCLEOTIDE SEQUENCE</scope>
    <source>
        <strain evidence="3">CBS 122368</strain>
    </source>
</reference>
<organism evidence="3 4">
    <name type="scientific">Trematosphaeria pertusa</name>
    <dbReference type="NCBI Taxonomy" id="390896"/>
    <lineage>
        <taxon>Eukaryota</taxon>
        <taxon>Fungi</taxon>
        <taxon>Dikarya</taxon>
        <taxon>Ascomycota</taxon>
        <taxon>Pezizomycotina</taxon>
        <taxon>Dothideomycetes</taxon>
        <taxon>Pleosporomycetidae</taxon>
        <taxon>Pleosporales</taxon>
        <taxon>Massarineae</taxon>
        <taxon>Trematosphaeriaceae</taxon>
        <taxon>Trematosphaeria</taxon>
    </lineage>
</organism>
<dbReference type="Proteomes" id="UP000800094">
    <property type="component" value="Unassembled WGS sequence"/>
</dbReference>
<dbReference type="InterPro" id="IPR050471">
    <property type="entry name" value="AB_hydrolase"/>
</dbReference>
<accession>A0A6A6IIA5</accession>
<keyword evidence="4" id="KW-1185">Reference proteome</keyword>
<dbReference type="AlphaFoldDB" id="A0A6A6IIA5"/>
<dbReference type="SUPFAM" id="SSF53474">
    <property type="entry name" value="alpha/beta-Hydrolases"/>
    <property type="match status" value="1"/>
</dbReference>
<dbReference type="GO" id="GO:0004806">
    <property type="term" value="F:triacylglycerol lipase activity"/>
    <property type="evidence" value="ECO:0007669"/>
    <property type="project" value="TreeGrafter"/>
</dbReference>
<dbReference type="InterPro" id="IPR029058">
    <property type="entry name" value="AB_hydrolase_fold"/>
</dbReference>
<feature type="chain" id="PRO_5025582407" evidence="1">
    <location>
        <begin position="25"/>
        <end position="312"/>
    </location>
</feature>
<gene>
    <name evidence="3" type="ORF">BU26DRAFT_593637</name>
</gene>
<dbReference type="GO" id="GO:0046503">
    <property type="term" value="P:glycerolipid catabolic process"/>
    <property type="evidence" value="ECO:0007669"/>
    <property type="project" value="TreeGrafter"/>
</dbReference>
<dbReference type="PANTHER" id="PTHR43433">
    <property type="entry name" value="HYDROLASE, ALPHA/BETA FOLD FAMILY PROTEIN"/>
    <property type="match status" value="1"/>
</dbReference>
<dbReference type="PANTHER" id="PTHR43433:SF5">
    <property type="entry name" value="AB HYDROLASE-1 DOMAIN-CONTAINING PROTEIN"/>
    <property type="match status" value="1"/>
</dbReference>
<evidence type="ECO:0000313" key="4">
    <source>
        <dbReference type="Proteomes" id="UP000800094"/>
    </source>
</evidence>
<dbReference type="GeneID" id="54588206"/>
<keyword evidence="1" id="KW-0732">Signal</keyword>
<feature type="signal peptide" evidence="1">
    <location>
        <begin position="1"/>
        <end position="24"/>
    </location>
</feature>
<dbReference type="OrthoDB" id="408373at2759"/>
<dbReference type="Gene3D" id="3.40.50.1820">
    <property type="entry name" value="alpha/beta hydrolase"/>
    <property type="match status" value="1"/>
</dbReference>
<dbReference type="EMBL" id="ML987194">
    <property type="protein sequence ID" value="KAF2249939.1"/>
    <property type="molecule type" value="Genomic_DNA"/>
</dbReference>
<sequence>MSFSRLLAFSLLAITPFHFPPALAQSSVQTTGYLTVPSASLYYETYGTGPLLLFISGANGDADIWRPVAKLLAANYTVAIYDRRGFSRSYLSPTAVQNYTLRLETDATDAKQLLDHLSPGTPATVLGTSSGALVAMQLLLMYPAALKTLIPHEPPALTILPDVAALVAGQRDVYAVYRALGIPAALLKFLTLYDPSASFNPGTDSVSGFSIDARESPFVSGNLQYWFEREVLQYPLKEWDLDALGAGGRKEKLVLACGSTTSAEGAQYRSNVVMAERFGLNVTLLEGSHVGYAGDTMVGWARDLVGVLAGRR</sequence>
<dbReference type="InterPro" id="IPR000073">
    <property type="entry name" value="AB_hydrolase_1"/>
</dbReference>
<name>A0A6A6IIA5_9PLEO</name>
<feature type="domain" description="AB hydrolase-1" evidence="2">
    <location>
        <begin position="50"/>
        <end position="166"/>
    </location>
</feature>
<evidence type="ECO:0000259" key="2">
    <source>
        <dbReference type="Pfam" id="PF00561"/>
    </source>
</evidence>
<proteinExistence type="predicted"/>
<keyword evidence="3" id="KW-0378">Hydrolase</keyword>
<dbReference type="Pfam" id="PF00561">
    <property type="entry name" value="Abhydrolase_1"/>
    <property type="match status" value="1"/>
</dbReference>